<dbReference type="RefSeq" id="WP_057919255.1">
    <property type="nucleotide sequence ID" value="NZ_CP011129.1"/>
</dbReference>
<dbReference type="AlphaFoldDB" id="A0A0S2FGC3"/>
<keyword evidence="1" id="KW-0812">Transmembrane</keyword>
<dbReference type="eggNOG" id="ENOG5032VS3">
    <property type="taxonomic scope" value="Bacteria"/>
</dbReference>
<dbReference type="Proteomes" id="UP000060787">
    <property type="component" value="Chromosome"/>
</dbReference>
<dbReference type="KEGG" id="lab:LA76x_4464"/>
<dbReference type="Pfam" id="PF09933">
    <property type="entry name" value="DUF2165"/>
    <property type="match status" value="1"/>
</dbReference>
<keyword evidence="1" id="KW-1133">Transmembrane helix</keyword>
<evidence type="ECO:0000313" key="2">
    <source>
        <dbReference type="EMBL" id="ALN82572.1"/>
    </source>
</evidence>
<reference evidence="2 3" key="1">
    <citation type="journal article" date="2015" name="BMC Genomics">
        <title>Comparative genomics and metabolic profiling of the genus Lysobacter.</title>
        <authorList>
            <person name="de Bruijn I."/>
            <person name="Cheng X."/>
            <person name="de Jager V."/>
            <person name="Exposito R.G."/>
            <person name="Watrous J."/>
            <person name="Patel N."/>
            <person name="Postma J."/>
            <person name="Dorrestein P.C."/>
            <person name="Kobayashi D."/>
            <person name="Raaijmakers J.M."/>
        </authorList>
    </citation>
    <scope>NUCLEOTIDE SEQUENCE [LARGE SCALE GENOMIC DNA]</scope>
    <source>
        <strain evidence="2 3">76</strain>
    </source>
</reference>
<dbReference type="EMBL" id="CP011129">
    <property type="protein sequence ID" value="ALN82572.1"/>
    <property type="molecule type" value="Genomic_DNA"/>
</dbReference>
<feature type="transmembrane region" description="Helical" evidence="1">
    <location>
        <begin position="140"/>
        <end position="158"/>
    </location>
</feature>
<evidence type="ECO:0000256" key="1">
    <source>
        <dbReference type="SAM" id="Phobius"/>
    </source>
</evidence>
<dbReference type="PATRIC" id="fig|84531.8.peg.4459"/>
<name>A0A0S2FGC3_LYSAN</name>
<evidence type="ECO:0008006" key="4">
    <source>
        <dbReference type="Google" id="ProtNLM"/>
    </source>
</evidence>
<keyword evidence="3" id="KW-1185">Reference proteome</keyword>
<accession>A0A0S2FGC3</accession>
<organism evidence="2 3">
    <name type="scientific">Lysobacter antibioticus</name>
    <dbReference type="NCBI Taxonomy" id="84531"/>
    <lineage>
        <taxon>Bacteria</taxon>
        <taxon>Pseudomonadati</taxon>
        <taxon>Pseudomonadota</taxon>
        <taxon>Gammaproteobacteria</taxon>
        <taxon>Lysobacterales</taxon>
        <taxon>Lysobacteraceae</taxon>
        <taxon>Lysobacter</taxon>
    </lineage>
</organism>
<dbReference type="InterPro" id="IPR018681">
    <property type="entry name" value="DUF2165_transmembrane"/>
</dbReference>
<feature type="transmembrane region" description="Helical" evidence="1">
    <location>
        <begin position="12"/>
        <end position="33"/>
    </location>
</feature>
<gene>
    <name evidence="2" type="ORF">LA76x_4464</name>
</gene>
<evidence type="ECO:0000313" key="3">
    <source>
        <dbReference type="Proteomes" id="UP000060787"/>
    </source>
</evidence>
<protein>
    <recommendedName>
        <fullName evidence="4">Transmembrane protein</fullName>
    </recommendedName>
</protein>
<sequence length="160" mass="17189">MSLAASLLLFKLVFIAGLALWLTVVAFNNLIAFRNGVFALASIMRMTPFEQAPAIQTPLLSRRIERASWHRAAFSIVLGAEMVTVVLLWATVAALAGLATSADATILASLALTALMATSFLMAVGGSWFAYYIRQDNLQLIHFVLVAVAVLGLLAVNLRP</sequence>
<keyword evidence="1" id="KW-0472">Membrane</keyword>
<feature type="transmembrane region" description="Helical" evidence="1">
    <location>
        <begin position="72"/>
        <end position="100"/>
    </location>
</feature>
<feature type="transmembrane region" description="Helical" evidence="1">
    <location>
        <begin position="106"/>
        <end position="133"/>
    </location>
</feature>
<proteinExistence type="predicted"/>